<organism evidence="2 3">
    <name type="scientific">Candidatus Mucispirillum faecigallinarum</name>
    <dbReference type="NCBI Taxonomy" id="2838699"/>
    <lineage>
        <taxon>Bacteria</taxon>
        <taxon>Pseudomonadati</taxon>
        <taxon>Deferribacterota</taxon>
        <taxon>Deferribacteres</taxon>
        <taxon>Deferribacterales</taxon>
        <taxon>Mucispirillaceae</taxon>
        <taxon>Mucispirillum</taxon>
    </lineage>
</organism>
<accession>A0A9D2GS79</accession>
<dbReference type="GO" id="GO:0016616">
    <property type="term" value="F:oxidoreductase activity, acting on the CH-OH group of donors, NAD or NADP as acceptor"/>
    <property type="evidence" value="ECO:0007669"/>
    <property type="project" value="TreeGrafter"/>
</dbReference>
<reference evidence="2" key="1">
    <citation type="journal article" date="2021" name="PeerJ">
        <title>Extensive microbial diversity within the chicken gut microbiome revealed by metagenomics and culture.</title>
        <authorList>
            <person name="Gilroy R."/>
            <person name="Ravi A."/>
            <person name="Getino M."/>
            <person name="Pursley I."/>
            <person name="Horton D.L."/>
            <person name="Alikhan N.F."/>
            <person name="Baker D."/>
            <person name="Gharbi K."/>
            <person name="Hall N."/>
            <person name="Watson M."/>
            <person name="Adriaenssens E.M."/>
            <person name="Foster-Nyarko E."/>
            <person name="Jarju S."/>
            <person name="Secka A."/>
            <person name="Antonio M."/>
            <person name="Oren A."/>
            <person name="Chaudhuri R.R."/>
            <person name="La Ragione R."/>
            <person name="Hildebrand F."/>
            <person name="Pallen M.J."/>
        </authorList>
    </citation>
    <scope>NUCLEOTIDE SEQUENCE</scope>
    <source>
        <strain evidence="2">ChiW4-1371</strain>
    </source>
</reference>
<dbReference type="EMBL" id="DXAQ01000056">
    <property type="protein sequence ID" value="HIZ89022.1"/>
    <property type="molecule type" value="Genomic_DNA"/>
</dbReference>
<reference evidence="2" key="2">
    <citation type="submission" date="2021-04" db="EMBL/GenBank/DDBJ databases">
        <authorList>
            <person name="Gilroy R."/>
        </authorList>
    </citation>
    <scope>NUCLEOTIDE SEQUENCE</scope>
    <source>
        <strain evidence="2">ChiW4-1371</strain>
    </source>
</reference>
<proteinExistence type="inferred from homology"/>
<dbReference type="InterPro" id="IPR020904">
    <property type="entry name" value="Sc_DH/Rdtase_CS"/>
</dbReference>
<dbReference type="SUPFAM" id="SSF51735">
    <property type="entry name" value="NAD(P)-binding Rossmann-fold domains"/>
    <property type="match status" value="1"/>
</dbReference>
<protein>
    <submittedName>
        <fullName evidence="2">SDR family oxidoreductase</fullName>
    </submittedName>
</protein>
<dbReference type="Gene3D" id="3.40.50.720">
    <property type="entry name" value="NAD(P)-binding Rossmann-like Domain"/>
    <property type="match status" value="1"/>
</dbReference>
<sequence>MNNNPITFITGTSRGIGRYLAEYYADNNHIVIGCSRGSSDLERENYTHFQADLKNEKDITAIFKHIKKTYGRLDNLVNNAGVGVSSPALLTITSVFEDVMAINATGTFICIREAAKIMMKNNYGRIVNFTSGGVVFNLDGALPYTVSKAAVEMLTKSFANELAPYKITVNAVAPGVTNTEMLSHYMSQEKYDELMTRNYMIKEESTPHDLANAINFFLQKESNRVTGQIVYLCGPK</sequence>
<name>A0A9D2GS79_9BACT</name>
<dbReference type="AlphaFoldDB" id="A0A9D2GS79"/>
<evidence type="ECO:0000313" key="3">
    <source>
        <dbReference type="Proteomes" id="UP000824176"/>
    </source>
</evidence>
<dbReference type="InterPro" id="IPR002347">
    <property type="entry name" value="SDR_fam"/>
</dbReference>
<evidence type="ECO:0000256" key="1">
    <source>
        <dbReference type="ARBA" id="ARBA00006484"/>
    </source>
</evidence>
<dbReference type="FunFam" id="3.40.50.720:FF:000084">
    <property type="entry name" value="Short-chain dehydrogenase reductase"/>
    <property type="match status" value="1"/>
</dbReference>
<dbReference type="PRINTS" id="PR00081">
    <property type="entry name" value="GDHRDH"/>
</dbReference>
<dbReference type="PROSITE" id="PS00061">
    <property type="entry name" value="ADH_SHORT"/>
    <property type="match status" value="1"/>
</dbReference>
<dbReference type="InterPro" id="IPR036291">
    <property type="entry name" value="NAD(P)-bd_dom_sf"/>
</dbReference>
<gene>
    <name evidence="2" type="ORF">H9804_03675</name>
</gene>
<dbReference type="Pfam" id="PF13561">
    <property type="entry name" value="adh_short_C2"/>
    <property type="match status" value="1"/>
</dbReference>
<dbReference type="PRINTS" id="PR00080">
    <property type="entry name" value="SDRFAMILY"/>
</dbReference>
<comment type="similarity">
    <text evidence="1">Belongs to the short-chain dehydrogenases/reductases (SDR) family.</text>
</comment>
<comment type="caution">
    <text evidence="2">The sequence shown here is derived from an EMBL/GenBank/DDBJ whole genome shotgun (WGS) entry which is preliminary data.</text>
</comment>
<dbReference type="CDD" id="cd05233">
    <property type="entry name" value="SDR_c"/>
    <property type="match status" value="1"/>
</dbReference>
<dbReference type="Proteomes" id="UP000824176">
    <property type="component" value="Unassembled WGS sequence"/>
</dbReference>
<dbReference type="PANTHER" id="PTHR42760">
    <property type="entry name" value="SHORT-CHAIN DEHYDROGENASES/REDUCTASES FAMILY MEMBER"/>
    <property type="match status" value="1"/>
</dbReference>
<evidence type="ECO:0000313" key="2">
    <source>
        <dbReference type="EMBL" id="HIZ89022.1"/>
    </source>
</evidence>